<feature type="compositionally biased region" description="Polar residues" evidence="1">
    <location>
        <begin position="1"/>
        <end position="13"/>
    </location>
</feature>
<organism evidence="2 3">
    <name type="scientific">Demequina lutea</name>
    <dbReference type="NCBI Taxonomy" id="431489"/>
    <lineage>
        <taxon>Bacteria</taxon>
        <taxon>Bacillati</taxon>
        <taxon>Actinomycetota</taxon>
        <taxon>Actinomycetes</taxon>
        <taxon>Micrococcales</taxon>
        <taxon>Demequinaceae</taxon>
        <taxon>Demequina</taxon>
    </lineage>
</organism>
<gene>
    <name evidence="2" type="ORF">BKA03_000175</name>
</gene>
<evidence type="ECO:0000256" key="1">
    <source>
        <dbReference type="SAM" id="MobiDB-lite"/>
    </source>
</evidence>
<dbReference type="EMBL" id="JACBZO010000001">
    <property type="protein sequence ID" value="NYI40056.1"/>
    <property type="molecule type" value="Genomic_DNA"/>
</dbReference>
<sequence>MQNPESQSLTPETDVSFRTDRVENPQQYSTWRDYAFSEEPESETTLPR</sequence>
<dbReference type="RefSeq" id="WP_179397640.1">
    <property type="nucleotide sequence ID" value="NZ_BBRC01000008.1"/>
</dbReference>
<accession>A0A7Y9Z7I8</accession>
<name>A0A7Y9Z7I8_9MICO</name>
<keyword evidence="3" id="KW-1185">Reference proteome</keyword>
<evidence type="ECO:0000313" key="3">
    <source>
        <dbReference type="Proteomes" id="UP000547973"/>
    </source>
</evidence>
<feature type="region of interest" description="Disordered" evidence="1">
    <location>
        <begin position="1"/>
        <end position="48"/>
    </location>
</feature>
<dbReference type="Proteomes" id="UP000547973">
    <property type="component" value="Unassembled WGS sequence"/>
</dbReference>
<comment type="caution">
    <text evidence="2">The sequence shown here is derived from an EMBL/GenBank/DDBJ whole genome shotgun (WGS) entry which is preliminary data.</text>
</comment>
<dbReference type="AlphaFoldDB" id="A0A7Y9Z7I8"/>
<protein>
    <submittedName>
        <fullName evidence="2">Uncharacterized protein</fullName>
    </submittedName>
</protein>
<reference evidence="2 3" key="1">
    <citation type="submission" date="2020-07" db="EMBL/GenBank/DDBJ databases">
        <title>Sequencing the genomes of 1000 actinobacteria strains.</title>
        <authorList>
            <person name="Klenk H.-P."/>
        </authorList>
    </citation>
    <scope>NUCLEOTIDE SEQUENCE [LARGE SCALE GENOMIC DNA]</scope>
    <source>
        <strain evidence="2 3">DSM 19970</strain>
    </source>
</reference>
<proteinExistence type="predicted"/>
<evidence type="ECO:0000313" key="2">
    <source>
        <dbReference type="EMBL" id="NYI40056.1"/>
    </source>
</evidence>